<feature type="chain" id="PRO_5045897589" description="Ras-GEF domain-containing protein" evidence="2">
    <location>
        <begin position="22"/>
        <end position="517"/>
    </location>
</feature>
<evidence type="ECO:0000313" key="4">
    <source>
        <dbReference type="Proteomes" id="UP001164743"/>
    </source>
</evidence>
<dbReference type="RefSeq" id="XP_053027559.1">
    <property type="nucleotide sequence ID" value="XM_053163599.1"/>
</dbReference>
<organism evidence="3 4">
    <name type="scientific">Puccinia triticina</name>
    <dbReference type="NCBI Taxonomy" id="208348"/>
    <lineage>
        <taxon>Eukaryota</taxon>
        <taxon>Fungi</taxon>
        <taxon>Dikarya</taxon>
        <taxon>Basidiomycota</taxon>
        <taxon>Pucciniomycotina</taxon>
        <taxon>Pucciniomycetes</taxon>
        <taxon>Pucciniales</taxon>
        <taxon>Pucciniaceae</taxon>
        <taxon>Puccinia</taxon>
    </lineage>
</organism>
<evidence type="ECO:0000256" key="2">
    <source>
        <dbReference type="SAM" id="SignalP"/>
    </source>
</evidence>
<keyword evidence="2" id="KW-0732">Signal</keyword>
<feature type="region of interest" description="Disordered" evidence="1">
    <location>
        <begin position="192"/>
        <end position="231"/>
    </location>
</feature>
<feature type="compositionally biased region" description="Low complexity" evidence="1">
    <location>
        <begin position="220"/>
        <end position="231"/>
    </location>
</feature>
<evidence type="ECO:0000313" key="3">
    <source>
        <dbReference type="EMBL" id="WAQ92004.1"/>
    </source>
</evidence>
<protein>
    <recommendedName>
        <fullName evidence="5">Ras-GEF domain-containing protein</fullName>
    </recommendedName>
</protein>
<sequence length="517" mass="58054">MRLGIGHLLIWFSLTIIKCNGYDEWLYDFDAIIHWEPPTAEEIDQLMSSLPPMTASSPNYPESHCSFTREEAYPQTHLDIPFLISAESHGGFSSPPVFSSPLITTGGGNPQSSGSVNQWLTASCDPGMVPSGSQLPSVPQSPLLPAEGSLDLNQSVYGPNRKRKFHDPLLNALDEARLKPLPRSWRPHRLARSTRKVLTASQASAGTPFTDSHGTTSLQASTSSIGASTTSSIIKPPKKRIIWAPEILDHPDDSNRQLITWFAFSGTKKCVAEFPSIILTTQESFGSQCVDMARNASQALRRLVFDENAFTSHTPNKRRFRSNIIELIGKIPTRLDPVKGTKLLVMTPDQIVRHHTHVNWHEPDDEDFGEGDNEILKNEEIELVKTEQLRDTIINFLVFVEMIDSIVPDKRKEKEGFSGMDGLEEAFLVLENLFNPEKQDSNRSREYLLNKLVLKSKAQSKTPAMWKLVGAWLQTFRQDFVAKILGDRLSMDTVKSFFNTIFYCSIENLSTQIVRNE</sequence>
<accession>A0ABY7D5D3</accession>
<reference evidence="3" key="1">
    <citation type="submission" date="2022-10" db="EMBL/GenBank/DDBJ databases">
        <title>Puccinia triticina Genome sequencing and assembly.</title>
        <authorList>
            <person name="Li C."/>
        </authorList>
    </citation>
    <scope>NUCLEOTIDE SEQUENCE</scope>
    <source>
        <strain evidence="3">Pt15</strain>
    </source>
</reference>
<dbReference type="Proteomes" id="UP001164743">
    <property type="component" value="Chromosome 15A"/>
</dbReference>
<keyword evidence="4" id="KW-1185">Reference proteome</keyword>
<feature type="compositionally biased region" description="Polar residues" evidence="1">
    <location>
        <begin position="199"/>
        <end position="219"/>
    </location>
</feature>
<dbReference type="GeneID" id="77804494"/>
<feature type="signal peptide" evidence="2">
    <location>
        <begin position="1"/>
        <end position="21"/>
    </location>
</feature>
<dbReference type="EMBL" id="CP110435">
    <property type="protein sequence ID" value="WAQ92004.1"/>
    <property type="molecule type" value="Genomic_DNA"/>
</dbReference>
<evidence type="ECO:0008006" key="5">
    <source>
        <dbReference type="Google" id="ProtNLM"/>
    </source>
</evidence>
<evidence type="ECO:0000256" key="1">
    <source>
        <dbReference type="SAM" id="MobiDB-lite"/>
    </source>
</evidence>
<name>A0ABY7D5D3_9BASI</name>
<proteinExistence type="predicted"/>
<gene>
    <name evidence="3" type="ORF">PtA15_15A398</name>
</gene>